<sequence>MIVSFCAPILHINEISLRLPRWRTLCRLTGYFMINRAIVRHLPTPQNPKKQPAPPHHPSCCLQSRHLSFTRFNANIGNG</sequence>
<evidence type="ECO:0000313" key="1">
    <source>
        <dbReference type="EMBL" id="EGC16312.1"/>
    </source>
</evidence>
<protein>
    <submittedName>
        <fullName evidence="1">Uncharacterized protein</fullName>
    </submittedName>
</protein>
<name>F0F212_9NEIS</name>
<dbReference type="EMBL" id="AEWV01000042">
    <property type="protein sequence ID" value="EGC16312.1"/>
    <property type="molecule type" value="Genomic_DNA"/>
</dbReference>
<gene>
    <name evidence="1" type="ORF">HMPREF9098_2147</name>
</gene>
<keyword evidence="2" id="KW-1185">Reference proteome</keyword>
<dbReference type="HOGENOM" id="CLU_2601350_0_0_4"/>
<organism evidence="1 2">
    <name type="scientific">Kingella denitrificans ATCC 33394</name>
    <dbReference type="NCBI Taxonomy" id="888741"/>
    <lineage>
        <taxon>Bacteria</taxon>
        <taxon>Pseudomonadati</taxon>
        <taxon>Pseudomonadota</taxon>
        <taxon>Betaproteobacteria</taxon>
        <taxon>Neisseriales</taxon>
        <taxon>Neisseriaceae</taxon>
        <taxon>Kingella</taxon>
    </lineage>
</organism>
<dbReference type="Proteomes" id="UP000004088">
    <property type="component" value="Unassembled WGS sequence"/>
</dbReference>
<proteinExistence type="predicted"/>
<reference evidence="1 2" key="1">
    <citation type="submission" date="2011-01" db="EMBL/GenBank/DDBJ databases">
        <authorList>
            <person name="Muzny D."/>
            <person name="Qin X."/>
            <person name="Deng J."/>
            <person name="Jiang H."/>
            <person name="Liu Y."/>
            <person name="Qu J."/>
            <person name="Song X.-Z."/>
            <person name="Zhang L."/>
            <person name="Thornton R."/>
            <person name="Coyle M."/>
            <person name="Francisco L."/>
            <person name="Jackson L."/>
            <person name="Javaid M."/>
            <person name="Korchina V."/>
            <person name="Kovar C."/>
            <person name="Mata R."/>
            <person name="Mathew T."/>
            <person name="Ngo R."/>
            <person name="Nguyen L."/>
            <person name="Nguyen N."/>
            <person name="Okwuonu G."/>
            <person name="Ongeri F."/>
            <person name="Pham C."/>
            <person name="Simmons D."/>
            <person name="Wilczek-Boney K."/>
            <person name="Hale W."/>
            <person name="Jakkamsetti A."/>
            <person name="Pham P."/>
            <person name="Ruth R."/>
            <person name="San Lucas F."/>
            <person name="Warren J."/>
            <person name="Zhang J."/>
            <person name="Zhao Z."/>
            <person name="Zhou C."/>
            <person name="Zhu D."/>
            <person name="Lee S."/>
            <person name="Bess C."/>
            <person name="Blankenburg K."/>
            <person name="Forbes L."/>
            <person name="Fu Q."/>
            <person name="Gubbala S."/>
            <person name="Hirani K."/>
            <person name="Jayaseelan J.C."/>
            <person name="Lara F."/>
            <person name="Munidasa M."/>
            <person name="Palculict T."/>
            <person name="Patil S."/>
            <person name="Pu L.-L."/>
            <person name="Saada N."/>
            <person name="Tang L."/>
            <person name="Weissenberger G."/>
            <person name="Zhu Y."/>
            <person name="Hemphill L."/>
            <person name="Shang Y."/>
            <person name="Youmans B."/>
            <person name="Ayvaz T."/>
            <person name="Ross M."/>
            <person name="Santibanez J."/>
            <person name="Aqrawi P."/>
            <person name="Gross S."/>
            <person name="Joshi V."/>
            <person name="Fowler G."/>
            <person name="Nazareth L."/>
            <person name="Reid J."/>
            <person name="Worley K."/>
            <person name="Petrosino J."/>
            <person name="Highlander S."/>
            <person name="Gibbs R."/>
        </authorList>
    </citation>
    <scope>NUCLEOTIDE SEQUENCE [LARGE SCALE GENOMIC DNA]</scope>
    <source>
        <strain evidence="1 2">ATCC 33394</strain>
    </source>
</reference>
<accession>F0F212</accession>
<dbReference type="STRING" id="888741.HMPREF9098_2147"/>
<comment type="caution">
    <text evidence="1">The sequence shown here is derived from an EMBL/GenBank/DDBJ whole genome shotgun (WGS) entry which is preliminary data.</text>
</comment>
<evidence type="ECO:0000313" key="2">
    <source>
        <dbReference type="Proteomes" id="UP000004088"/>
    </source>
</evidence>
<dbReference type="AlphaFoldDB" id="F0F212"/>